<proteinExistence type="predicted"/>
<sequence length="69" mass="8052">MIKRDEIKTMGKSQLMELIHGVGREHARNAINTIIAENRKISETEAKKKKMVLRHEVLKVLDYFGFEVE</sequence>
<dbReference type="RefSeq" id="WP_187560603.1">
    <property type="nucleotide sequence ID" value="NZ_JACGWS010000001.1"/>
</dbReference>
<evidence type="ECO:0000313" key="1">
    <source>
        <dbReference type="EMBL" id="MBC8753575.1"/>
    </source>
</evidence>
<dbReference type="EMBL" id="JACGWS010000001">
    <property type="protein sequence ID" value="MBC8753575.1"/>
    <property type="molecule type" value="Genomic_DNA"/>
</dbReference>
<protein>
    <submittedName>
        <fullName evidence="1">Uncharacterized protein</fullName>
    </submittedName>
</protein>
<dbReference type="Proteomes" id="UP000619238">
    <property type="component" value="Unassembled WGS sequence"/>
</dbReference>
<comment type="caution">
    <text evidence="1">The sequence shown here is derived from an EMBL/GenBank/DDBJ whole genome shotgun (WGS) entry which is preliminary data.</text>
</comment>
<organism evidence="1 2">
    <name type="scientific">Kordia aestuariivivens</name>
    <dbReference type="NCBI Taxonomy" id="2759037"/>
    <lineage>
        <taxon>Bacteria</taxon>
        <taxon>Pseudomonadati</taxon>
        <taxon>Bacteroidota</taxon>
        <taxon>Flavobacteriia</taxon>
        <taxon>Flavobacteriales</taxon>
        <taxon>Flavobacteriaceae</taxon>
        <taxon>Kordia</taxon>
    </lineage>
</organism>
<accession>A0ABR7Q4U9</accession>
<evidence type="ECO:0000313" key="2">
    <source>
        <dbReference type="Proteomes" id="UP000619238"/>
    </source>
</evidence>
<name>A0ABR7Q4U9_9FLAO</name>
<gene>
    <name evidence="1" type="ORF">H2O64_02755</name>
</gene>
<reference evidence="1 2" key="1">
    <citation type="submission" date="2020-07" db="EMBL/GenBank/DDBJ databases">
        <title>Description of Kordia aestuariivivens sp. nov., isolated from a tidal flat.</title>
        <authorList>
            <person name="Park S."/>
            <person name="Yoon J.-H."/>
        </authorList>
    </citation>
    <scope>NUCLEOTIDE SEQUENCE [LARGE SCALE GENOMIC DNA]</scope>
    <source>
        <strain evidence="1 2">YSTF-M3</strain>
    </source>
</reference>
<keyword evidence="2" id="KW-1185">Reference proteome</keyword>